<keyword evidence="3" id="KW-1185">Reference proteome</keyword>
<accession>A0A9P9FX41</accession>
<dbReference type="RefSeq" id="XP_046041347.1">
    <property type="nucleotide sequence ID" value="XM_046200985.1"/>
</dbReference>
<gene>
    <name evidence="2" type="ORF">BKA55DRAFT_720223</name>
</gene>
<sequence>METLPPLSEFLAMTFNTPPPLDPGVGPQSATPATHHAYGTDFSEPLNSHIPVEHTPTVASAALLNRSTNTSSPVTQQCWISGTTMASSPHQYEVQTTNRKPHIACSISGPLPSQHVEQKKPRIQSFKGYRWRRPYRGRPGSWSNRVCRYSKCGRTETIQGRSNLEDGKAYTRRGSVYIKIPQEKHA</sequence>
<feature type="region of interest" description="Disordered" evidence="1">
    <location>
        <begin position="13"/>
        <end position="50"/>
    </location>
</feature>
<reference evidence="2" key="1">
    <citation type="journal article" date="2021" name="Nat. Commun.">
        <title>Genetic determinants of endophytism in the Arabidopsis root mycobiome.</title>
        <authorList>
            <person name="Mesny F."/>
            <person name="Miyauchi S."/>
            <person name="Thiergart T."/>
            <person name="Pickel B."/>
            <person name="Atanasova L."/>
            <person name="Karlsson M."/>
            <person name="Huettel B."/>
            <person name="Barry K.W."/>
            <person name="Haridas S."/>
            <person name="Chen C."/>
            <person name="Bauer D."/>
            <person name="Andreopoulos W."/>
            <person name="Pangilinan J."/>
            <person name="LaButti K."/>
            <person name="Riley R."/>
            <person name="Lipzen A."/>
            <person name="Clum A."/>
            <person name="Drula E."/>
            <person name="Henrissat B."/>
            <person name="Kohler A."/>
            <person name="Grigoriev I.V."/>
            <person name="Martin F.M."/>
            <person name="Hacquard S."/>
        </authorList>
    </citation>
    <scope>NUCLEOTIDE SEQUENCE</scope>
    <source>
        <strain evidence="2">MPI-CAGE-AT-0023</strain>
    </source>
</reference>
<organism evidence="2 3">
    <name type="scientific">Fusarium redolens</name>
    <dbReference type="NCBI Taxonomy" id="48865"/>
    <lineage>
        <taxon>Eukaryota</taxon>
        <taxon>Fungi</taxon>
        <taxon>Dikarya</taxon>
        <taxon>Ascomycota</taxon>
        <taxon>Pezizomycotina</taxon>
        <taxon>Sordariomycetes</taxon>
        <taxon>Hypocreomycetidae</taxon>
        <taxon>Hypocreales</taxon>
        <taxon>Nectriaceae</taxon>
        <taxon>Fusarium</taxon>
        <taxon>Fusarium redolens species complex</taxon>
    </lineage>
</organism>
<evidence type="ECO:0000313" key="3">
    <source>
        <dbReference type="Proteomes" id="UP000720189"/>
    </source>
</evidence>
<name>A0A9P9FX41_FUSRE</name>
<dbReference type="GeneID" id="70230939"/>
<comment type="caution">
    <text evidence="2">The sequence shown here is derived from an EMBL/GenBank/DDBJ whole genome shotgun (WGS) entry which is preliminary data.</text>
</comment>
<proteinExistence type="predicted"/>
<protein>
    <submittedName>
        <fullName evidence="2">Uncharacterized protein</fullName>
    </submittedName>
</protein>
<dbReference type="Proteomes" id="UP000720189">
    <property type="component" value="Unassembled WGS sequence"/>
</dbReference>
<dbReference type="AlphaFoldDB" id="A0A9P9FX41"/>
<dbReference type="EMBL" id="JAGMUX010000033">
    <property type="protein sequence ID" value="KAH7208444.1"/>
    <property type="molecule type" value="Genomic_DNA"/>
</dbReference>
<dbReference type="OrthoDB" id="10409630at2759"/>
<evidence type="ECO:0000313" key="2">
    <source>
        <dbReference type="EMBL" id="KAH7208444.1"/>
    </source>
</evidence>
<evidence type="ECO:0000256" key="1">
    <source>
        <dbReference type="SAM" id="MobiDB-lite"/>
    </source>
</evidence>